<dbReference type="AlphaFoldDB" id="A0A6L7GFS3"/>
<feature type="transmembrane region" description="Helical" evidence="1">
    <location>
        <begin position="12"/>
        <end position="31"/>
    </location>
</feature>
<comment type="caution">
    <text evidence="2">The sequence shown here is derived from an EMBL/GenBank/DDBJ whole genome shotgun (WGS) entry which is preliminary data.</text>
</comment>
<keyword evidence="1" id="KW-0472">Membrane</keyword>
<keyword evidence="1" id="KW-0812">Transmembrane</keyword>
<organism evidence="2 3">
    <name type="scientific">Allopontixanthobacter confluentis</name>
    <dbReference type="NCBI Taxonomy" id="1849021"/>
    <lineage>
        <taxon>Bacteria</taxon>
        <taxon>Pseudomonadati</taxon>
        <taxon>Pseudomonadota</taxon>
        <taxon>Alphaproteobacteria</taxon>
        <taxon>Sphingomonadales</taxon>
        <taxon>Erythrobacteraceae</taxon>
        <taxon>Allopontixanthobacter</taxon>
    </lineage>
</organism>
<gene>
    <name evidence="2" type="ORF">GRI44_01915</name>
</gene>
<feature type="transmembrane region" description="Helical" evidence="1">
    <location>
        <begin position="91"/>
        <end position="110"/>
    </location>
</feature>
<evidence type="ECO:0000313" key="3">
    <source>
        <dbReference type="Proteomes" id="UP000473531"/>
    </source>
</evidence>
<accession>A0A6L7GFS3</accession>
<name>A0A6L7GFS3_9SPHN</name>
<feature type="transmembrane region" description="Helical" evidence="1">
    <location>
        <begin position="122"/>
        <end position="141"/>
    </location>
</feature>
<keyword evidence="1" id="KW-1133">Transmembrane helix</keyword>
<reference evidence="2 3" key="1">
    <citation type="submission" date="2019-12" db="EMBL/GenBank/DDBJ databases">
        <title>Genomic-based taxomic classification of the family Erythrobacteraceae.</title>
        <authorList>
            <person name="Xu L."/>
        </authorList>
    </citation>
    <scope>NUCLEOTIDE SEQUENCE [LARGE SCALE GENOMIC DNA]</scope>
    <source>
        <strain evidence="2 3">KCTC 52259</strain>
    </source>
</reference>
<dbReference type="RefSeq" id="WP_160599744.1">
    <property type="nucleotide sequence ID" value="NZ_WTYU01000001.1"/>
</dbReference>
<sequence>MNQTIQKAPWHLWVVGLVSLLWNGFGAYDYTQTQLRNVDYMTSAFEQMGVDVAAGMAYFDAFPIWADAFWAFGVWGAVAGSVLLLLRSRFAFPAFALSIVGLIVTTIFQYANPMPGDYDKTFPIVISVIIWVVTIALTLYARRMIAKGVLR</sequence>
<protein>
    <submittedName>
        <fullName evidence="2">Uncharacterized protein</fullName>
    </submittedName>
</protein>
<evidence type="ECO:0000313" key="2">
    <source>
        <dbReference type="EMBL" id="MXP13511.1"/>
    </source>
</evidence>
<evidence type="ECO:0000256" key="1">
    <source>
        <dbReference type="SAM" id="Phobius"/>
    </source>
</evidence>
<dbReference type="Proteomes" id="UP000473531">
    <property type="component" value="Unassembled WGS sequence"/>
</dbReference>
<dbReference type="EMBL" id="WTYU01000001">
    <property type="protein sequence ID" value="MXP13511.1"/>
    <property type="molecule type" value="Genomic_DNA"/>
</dbReference>
<feature type="transmembrane region" description="Helical" evidence="1">
    <location>
        <begin position="68"/>
        <end position="86"/>
    </location>
</feature>
<dbReference type="OrthoDB" id="5801787at2"/>
<proteinExistence type="predicted"/>
<keyword evidence="3" id="KW-1185">Reference proteome</keyword>